<sequence>MQGNSATLIGGRRFLPHNLNSWTTTTPFTPTPSATTPTPDLPGFLDGWEVLIFFLIMLFIIPPIVICFKKKCIHTQRRGYEHVI</sequence>
<accession>A0AC35GSH6</accession>
<dbReference type="WBParaSite" id="PS1159_v2.g8249.t1">
    <property type="protein sequence ID" value="PS1159_v2.g8249.t1"/>
    <property type="gene ID" value="PS1159_v2.g8249"/>
</dbReference>
<organism evidence="1 2">
    <name type="scientific">Panagrolaimus sp. PS1159</name>
    <dbReference type="NCBI Taxonomy" id="55785"/>
    <lineage>
        <taxon>Eukaryota</taxon>
        <taxon>Metazoa</taxon>
        <taxon>Ecdysozoa</taxon>
        <taxon>Nematoda</taxon>
        <taxon>Chromadorea</taxon>
        <taxon>Rhabditida</taxon>
        <taxon>Tylenchina</taxon>
        <taxon>Panagrolaimomorpha</taxon>
        <taxon>Panagrolaimoidea</taxon>
        <taxon>Panagrolaimidae</taxon>
        <taxon>Panagrolaimus</taxon>
    </lineage>
</organism>
<reference evidence="2" key="1">
    <citation type="submission" date="2022-11" db="UniProtKB">
        <authorList>
            <consortium name="WormBaseParasite"/>
        </authorList>
    </citation>
    <scope>IDENTIFICATION</scope>
</reference>
<proteinExistence type="predicted"/>
<dbReference type="Proteomes" id="UP000887580">
    <property type="component" value="Unplaced"/>
</dbReference>
<evidence type="ECO:0000313" key="1">
    <source>
        <dbReference type="Proteomes" id="UP000887580"/>
    </source>
</evidence>
<name>A0AC35GSH6_9BILA</name>
<evidence type="ECO:0000313" key="2">
    <source>
        <dbReference type="WBParaSite" id="PS1159_v2.g8249.t1"/>
    </source>
</evidence>
<protein>
    <submittedName>
        <fullName evidence="2">Uncharacterized protein</fullName>
    </submittedName>
</protein>